<evidence type="ECO:0000256" key="8">
    <source>
        <dbReference type="HAMAP-Rule" id="MF_00158"/>
    </source>
</evidence>
<comment type="subcellular location">
    <subcellularLocation>
        <location evidence="8">Cytoplasm</location>
    </subcellularLocation>
</comment>
<dbReference type="PANTHER" id="PTHR21299:SF1">
    <property type="entry name" value="PANTOATE--BETA-ALANINE LIGASE"/>
    <property type="match status" value="1"/>
</dbReference>
<comment type="pathway">
    <text evidence="1 8">Cofactor biosynthesis; (R)-pantothenate biosynthesis; (R)-pantothenate from (R)-pantoate and beta-alanine: step 1/1.</text>
</comment>
<gene>
    <name evidence="8" type="primary">panC</name>
    <name evidence="9" type="ORF">IOQ59_18545</name>
</gene>
<dbReference type="NCBIfam" id="TIGR00018">
    <property type="entry name" value="panC"/>
    <property type="match status" value="1"/>
</dbReference>
<protein>
    <recommendedName>
        <fullName evidence="8">Pantothenate synthetase</fullName>
        <shortName evidence="8">PS</shortName>
        <ecNumber evidence="8">6.3.2.1</ecNumber>
    </recommendedName>
    <alternativeName>
        <fullName evidence="8">Pantoate--beta-alanine ligase</fullName>
    </alternativeName>
    <alternativeName>
        <fullName evidence="8">Pantoate-activating enzyme</fullName>
    </alternativeName>
</protein>
<dbReference type="GO" id="GO:0015940">
    <property type="term" value="P:pantothenate biosynthetic process"/>
    <property type="evidence" value="ECO:0007669"/>
    <property type="project" value="UniProtKB-UniRule"/>
</dbReference>
<feature type="binding site" evidence="8">
    <location>
        <begin position="149"/>
        <end position="152"/>
    </location>
    <ligand>
        <name>ATP</name>
        <dbReference type="ChEBI" id="CHEBI:30616"/>
    </ligand>
</feature>
<feature type="active site" description="Proton donor" evidence="8">
    <location>
        <position position="37"/>
    </location>
</feature>
<dbReference type="GO" id="GO:0005829">
    <property type="term" value="C:cytosol"/>
    <property type="evidence" value="ECO:0007669"/>
    <property type="project" value="TreeGrafter"/>
</dbReference>
<comment type="catalytic activity">
    <reaction evidence="7 8">
        <text>(R)-pantoate + beta-alanine + ATP = (R)-pantothenate + AMP + diphosphate + H(+)</text>
        <dbReference type="Rhea" id="RHEA:10912"/>
        <dbReference type="ChEBI" id="CHEBI:15378"/>
        <dbReference type="ChEBI" id="CHEBI:15980"/>
        <dbReference type="ChEBI" id="CHEBI:29032"/>
        <dbReference type="ChEBI" id="CHEBI:30616"/>
        <dbReference type="ChEBI" id="CHEBI:33019"/>
        <dbReference type="ChEBI" id="CHEBI:57966"/>
        <dbReference type="ChEBI" id="CHEBI:456215"/>
        <dbReference type="EC" id="6.3.2.1"/>
    </reaction>
</comment>
<dbReference type="GO" id="GO:0005524">
    <property type="term" value="F:ATP binding"/>
    <property type="evidence" value="ECO:0007669"/>
    <property type="project" value="UniProtKB-KW"/>
</dbReference>
<feature type="binding site" evidence="8">
    <location>
        <position position="155"/>
    </location>
    <ligand>
        <name>(R)-pantoate</name>
        <dbReference type="ChEBI" id="CHEBI:15980"/>
    </ligand>
</feature>
<evidence type="ECO:0000256" key="3">
    <source>
        <dbReference type="ARBA" id="ARBA00022598"/>
    </source>
</evidence>
<feature type="binding site" evidence="8">
    <location>
        <position position="178"/>
    </location>
    <ligand>
        <name>ATP</name>
        <dbReference type="ChEBI" id="CHEBI:30616"/>
    </ligand>
</feature>
<dbReference type="SUPFAM" id="SSF52374">
    <property type="entry name" value="Nucleotidylyl transferase"/>
    <property type="match status" value="1"/>
</dbReference>
<evidence type="ECO:0000313" key="10">
    <source>
        <dbReference type="Proteomes" id="UP000640333"/>
    </source>
</evidence>
<dbReference type="PANTHER" id="PTHR21299">
    <property type="entry name" value="CYTIDYLATE KINASE/PANTOATE-BETA-ALANINE LIGASE"/>
    <property type="match status" value="1"/>
</dbReference>
<comment type="miscellaneous">
    <text evidence="8">The reaction proceeds by a bi uni uni bi ping pong mechanism.</text>
</comment>
<comment type="caution">
    <text evidence="9">The sequence shown here is derived from an EMBL/GenBank/DDBJ whole genome shotgun (WGS) entry which is preliminary data.</text>
</comment>
<name>A0A8J7FGG5_9GAMM</name>
<comment type="subunit">
    <text evidence="8">Homodimer.</text>
</comment>
<dbReference type="EMBL" id="JADEYS010000024">
    <property type="protein sequence ID" value="MBE9399264.1"/>
    <property type="molecule type" value="Genomic_DNA"/>
</dbReference>
<sequence length="282" mass="30898">MKTIHSIQELRATLQAERAKGKRISLVPTMGNLHEGHLQLVRQADGCSDIVVASIFVNPLQFGANEDLDSYPRTLESDQEKLAGAGCDYLFAPSDAEMYPNGREVQTQVEVPGISNIHCGASRPGHFQGVATVVCKLFGIVQPDVSVFGEKDFQQLMVIRRMVESLYLPVEVQGAPIARNEQGLALSSRNGYLSAEQLEIAPTLQRTLQETKAQILGGRRDYTQLEAEAYSKLETAGFSRDFYNICNASNLLPADETCRHLVILAAAPLGGARLIDNIEIEL</sequence>
<dbReference type="CDD" id="cd00560">
    <property type="entry name" value="PanC"/>
    <property type="match status" value="1"/>
</dbReference>
<keyword evidence="3 8" id="KW-0436">Ligase</keyword>
<feature type="binding site" evidence="8">
    <location>
        <position position="61"/>
    </location>
    <ligand>
        <name>beta-alanine</name>
        <dbReference type="ChEBI" id="CHEBI:57966"/>
    </ligand>
</feature>
<feature type="binding site" evidence="8">
    <location>
        <begin position="30"/>
        <end position="37"/>
    </location>
    <ligand>
        <name>ATP</name>
        <dbReference type="ChEBI" id="CHEBI:30616"/>
    </ligand>
</feature>
<keyword evidence="6 8" id="KW-0067">ATP-binding</keyword>
<dbReference type="AlphaFoldDB" id="A0A8J7FGG5"/>
<keyword evidence="4 8" id="KW-0566">Pantothenate biosynthesis</keyword>
<proteinExistence type="inferred from homology"/>
<dbReference type="Gene3D" id="3.30.1300.10">
    <property type="entry name" value="Pantoate-beta-alanine ligase, C-terminal domain"/>
    <property type="match status" value="1"/>
</dbReference>
<keyword evidence="8" id="KW-0963">Cytoplasm</keyword>
<evidence type="ECO:0000256" key="5">
    <source>
        <dbReference type="ARBA" id="ARBA00022741"/>
    </source>
</evidence>
<dbReference type="InterPro" id="IPR042176">
    <property type="entry name" value="Pantoate_ligase_C"/>
</dbReference>
<evidence type="ECO:0000256" key="6">
    <source>
        <dbReference type="ARBA" id="ARBA00022840"/>
    </source>
</evidence>
<feature type="binding site" evidence="8">
    <location>
        <begin position="186"/>
        <end position="189"/>
    </location>
    <ligand>
        <name>ATP</name>
        <dbReference type="ChEBI" id="CHEBI:30616"/>
    </ligand>
</feature>
<organism evidence="9 10">
    <name type="scientific">Pontibacterium sinense</name>
    <dbReference type="NCBI Taxonomy" id="2781979"/>
    <lineage>
        <taxon>Bacteria</taxon>
        <taxon>Pseudomonadati</taxon>
        <taxon>Pseudomonadota</taxon>
        <taxon>Gammaproteobacteria</taxon>
        <taxon>Oceanospirillales</taxon>
        <taxon>Oceanospirillaceae</taxon>
        <taxon>Pontibacterium</taxon>
    </lineage>
</organism>
<dbReference type="InterPro" id="IPR014729">
    <property type="entry name" value="Rossmann-like_a/b/a_fold"/>
</dbReference>
<dbReference type="HAMAP" id="MF_00158">
    <property type="entry name" value="PanC"/>
    <property type="match status" value="1"/>
</dbReference>
<dbReference type="Proteomes" id="UP000640333">
    <property type="component" value="Unassembled WGS sequence"/>
</dbReference>
<evidence type="ECO:0000256" key="1">
    <source>
        <dbReference type="ARBA" id="ARBA00004990"/>
    </source>
</evidence>
<dbReference type="FunFam" id="3.40.50.620:FF:000013">
    <property type="entry name" value="Pantothenate synthetase"/>
    <property type="match status" value="1"/>
</dbReference>
<feature type="binding site" evidence="8">
    <location>
        <position position="61"/>
    </location>
    <ligand>
        <name>(R)-pantoate</name>
        <dbReference type="ChEBI" id="CHEBI:15980"/>
    </ligand>
</feature>
<evidence type="ECO:0000256" key="2">
    <source>
        <dbReference type="ARBA" id="ARBA00009256"/>
    </source>
</evidence>
<keyword evidence="10" id="KW-1185">Reference proteome</keyword>
<evidence type="ECO:0000256" key="4">
    <source>
        <dbReference type="ARBA" id="ARBA00022655"/>
    </source>
</evidence>
<dbReference type="Pfam" id="PF02569">
    <property type="entry name" value="Pantoate_ligase"/>
    <property type="match status" value="1"/>
</dbReference>
<comment type="function">
    <text evidence="8">Catalyzes the condensation of pantoate with beta-alanine in an ATP-dependent reaction via a pantoyl-adenylate intermediate.</text>
</comment>
<dbReference type="UniPathway" id="UPA00028">
    <property type="reaction ID" value="UER00005"/>
</dbReference>
<dbReference type="Gene3D" id="3.40.50.620">
    <property type="entry name" value="HUPs"/>
    <property type="match status" value="1"/>
</dbReference>
<evidence type="ECO:0000256" key="7">
    <source>
        <dbReference type="ARBA" id="ARBA00048258"/>
    </source>
</evidence>
<keyword evidence="5 8" id="KW-0547">Nucleotide-binding</keyword>
<evidence type="ECO:0000313" key="9">
    <source>
        <dbReference type="EMBL" id="MBE9399264.1"/>
    </source>
</evidence>
<comment type="similarity">
    <text evidence="2 8">Belongs to the pantothenate synthetase family.</text>
</comment>
<dbReference type="EC" id="6.3.2.1" evidence="8"/>
<dbReference type="RefSeq" id="WP_193954959.1">
    <property type="nucleotide sequence ID" value="NZ_JADEYS010000024.1"/>
</dbReference>
<reference evidence="9" key="1">
    <citation type="submission" date="2020-10" db="EMBL/GenBank/DDBJ databases">
        <title>Bacterium isolated from coastal waters sediment.</title>
        <authorList>
            <person name="Chen R.-J."/>
            <person name="Lu D.-C."/>
            <person name="Zhu K.-L."/>
            <person name="Du Z.-J."/>
        </authorList>
    </citation>
    <scope>NUCLEOTIDE SEQUENCE</scope>
    <source>
        <strain evidence="9">N1Y112</strain>
    </source>
</reference>
<accession>A0A8J7FGG5</accession>
<dbReference type="GO" id="GO:0004592">
    <property type="term" value="F:pantoate-beta-alanine ligase activity"/>
    <property type="evidence" value="ECO:0007669"/>
    <property type="project" value="UniProtKB-UniRule"/>
</dbReference>
<dbReference type="InterPro" id="IPR003721">
    <property type="entry name" value="Pantoate_ligase"/>
</dbReference>